<feature type="region of interest" description="Disordered" evidence="10">
    <location>
        <begin position="387"/>
        <end position="409"/>
    </location>
</feature>
<protein>
    <submittedName>
        <fullName evidence="13">Variant surface glycoprotein</fullName>
    </submittedName>
</protein>
<keyword evidence="7" id="KW-0325">Glycoprotein</keyword>
<proteinExistence type="predicted"/>
<keyword evidence="6" id="KW-0472">Membrane</keyword>
<evidence type="ECO:0000256" key="11">
    <source>
        <dbReference type="SAM" id="SignalP"/>
    </source>
</evidence>
<keyword evidence="9" id="KW-0175">Coiled coil</keyword>
<comment type="function">
    <text evidence="1">VSG forms a coat on the surface of the parasite. The trypanosome evades the immune response of the host by expressing a series of antigenically distinct VSGs from an estimated 1000 VSG genes.</text>
</comment>
<evidence type="ECO:0000256" key="2">
    <source>
        <dbReference type="ARBA" id="ARBA00004609"/>
    </source>
</evidence>
<dbReference type="GO" id="GO:0098552">
    <property type="term" value="C:side of membrane"/>
    <property type="evidence" value="ECO:0007669"/>
    <property type="project" value="UniProtKB-KW"/>
</dbReference>
<dbReference type="VEuPathDB" id="TriTrypDB:Tb427_000262000"/>
<sequence length="473" mass="49930">MRHRQFSRSNLLKAAVGLLLLCPWQAIGSPDNGGNAPAFAALCGIYTLKDAAEPADWKETFISEDDIINSVFNANLSTATESWLKTKDGALDGNEGTSERATALKEWVKDVEARQKQKPDPQGTDTYAPVPDTPFKVLANVEINNIHKRAADLKQQLKSAKEQVKNAYAEAMAHIKGAIYGAGETEYKAATMGTTKQNTCGDANSGHADAGKNVINDMICLCTPHSGGATKPCGQKDFGAVASSPAVGATAAATGLTAACRKDVPPPELSAGLIEARLATFYAQIGANSNSQGTDGVQYTLGVATANGCTGSSQQECVNYKAQLSGSGSGIPWVKQLKQAAATVTKTDRAYAKAVSIQEQLQTLANSAESLRQAAKTGIQLPKLTTAVKPEQSQQTTKEEDCNKKGENECKPPCKVVDEEGGKKKCKLDSKAKEAVEKAAAIEEGKDGKTTNTTASNTFVIHKAPLWLAVLLL</sequence>
<feature type="compositionally biased region" description="Basic and acidic residues" evidence="10">
    <location>
        <begin position="397"/>
        <end position="409"/>
    </location>
</feature>
<evidence type="ECO:0000256" key="5">
    <source>
        <dbReference type="ARBA" id="ARBA00022729"/>
    </source>
</evidence>
<evidence type="ECO:0000256" key="1">
    <source>
        <dbReference type="ARBA" id="ARBA00002523"/>
    </source>
</evidence>
<evidence type="ECO:0000256" key="4">
    <source>
        <dbReference type="ARBA" id="ARBA00022622"/>
    </source>
</evidence>
<dbReference type="GO" id="GO:0005886">
    <property type="term" value="C:plasma membrane"/>
    <property type="evidence" value="ECO:0007669"/>
    <property type="project" value="UniProtKB-SubCell"/>
</dbReference>
<dbReference type="VEuPathDB" id="TriTrypDB:Tb927.11.20390"/>
<keyword evidence="4" id="KW-0336">GPI-anchor</keyword>
<dbReference type="EMBL" id="KY404786">
    <property type="protein sequence ID" value="ARB51394.1"/>
    <property type="molecule type" value="Genomic_DNA"/>
</dbReference>
<evidence type="ECO:0000256" key="3">
    <source>
        <dbReference type="ARBA" id="ARBA00022475"/>
    </source>
</evidence>
<keyword evidence="3" id="KW-1003">Cell membrane</keyword>
<evidence type="ECO:0000256" key="6">
    <source>
        <dbReference type="ARBA" id="ARBA00023136"/>
    </source>
</evidence>
<evidence type="ECO:0000256" key="10">
    <source>
        <dbReference type="SAM" id="MobiDB-lite"/>
    </source>
</evidence>
<feature type="domain" description="Trypanosome variant surface glycoprotein B-type N-terminal" evidence="12">
    <location>
        <begin position="19"/>
        <end position="362"/>
    </location>
</feature>
<evidence type="ECO:0000256" key="8">
    <source>
        <dbReference type="ARBA" id="ARBA00023288"/>
    </source>
</evidence>
<dbReference type="SUPFAM" id="SSF118251">
    <property type="entry name" value="Variant surface glycoprotein MITAT 1.2, VSG 221, C-terminal domain"/>
    <property type="match status" value="1"/>
</dbReference>
<evidence type="ECO:0000256" key="9">
    <source>
        <dbReference type="SAM" id="Coils"/>
    </source>
</evidence>
<keyword evidence="5 11" id="KW-0732">Signal</keyword>
<feature type="coiled-coil region" evidence="9">
    <location>
        <begin position="143"/>
        <end position="174"/>
    </location>
</feature>
<feature type="signal peptide" evidence="11">
    <location>
        <begin position="1"/>
        <end position="28"/>
    </location>
</feature>
<reference evidence="13" key="1">
    <citation type="submission" date="2016-12" db="EMBL/GenBank/DDBJ databases">
        <title>Trypanosoma brucei Minichromosomal Variant Surface Glycoprotein (VSG) Repertoire.</title>
        <authorList>
            <person name="Cross G.A."/>
            <person name="Mugnier M.R."/>
        </authorList>
    </citation>
    <scope>NUCLEOTIDE SEQUENCE</scope>
    <source>
        <strain evidence="13">Tb927.100.8</strain>
    </source>
</reference>
<dbReference type="InterPro" id="IPR027446">
    <property type="entry name" value="VSG_C_dom_sf"/>
</dbReference>
<dbReference type="Gene3D" id="4.10.110.20">
    <property type="entry name" value="Variant surface glycoprotein MITAT 1.2, VSG 221, C-terminal domain"/>
    <property type="match status" value="1"/>
</dbReference>
<organism evidence="13">
    <name type="scientific">Trypanosoma brucei</name>
    <dbReference type="NCBI Taxonomy" id="5691"/>
    <lineage>
        <taxon>Eukaryota</taxon>
        <taxon>Discoba</taxon>
        <taxon>Euglenozoa</taxon>
        <taxon>Kinetoplastea</taxon>
        <taxon>Metakinetoplastina</taxon>
        <taxon>Trypanosomatida</taxon>
        <taxon>Trypanosomatidae</taxon>
        <taxon>Trypanosoma</taxon>
    </lineage>
</organism>
<name>A0A1V0G080_9TRYP</name>
<dbReference type="InterPro" id="IPR025932">
    <property type="entry name" value="Trypano_VSG_B_N_dom"/>
</dbReference>
<evidence type="ECO:0000256" key="7">
    <source>
        <dbReference type="ARBA" id="ARBA00023180"/>
    </source>
</evidence>
<feature type="chain" id="PRO_5012279088" evidence="11">
    <location>
        <begin position="29"/>
        <end position="473"/>
    </location>
</feature>
<keyword evidence="8" id="KW-0449">Lipoprotein</keyword>
<accession>A0A1V0G080</accession>
<dbReference type="AlphaFoldDB" id="A0A1V0G080"/>
<comment type="subcellular location">
    <subcellularLocation>
        <location evidence="2">Cell membrane</location>
        <topology evidence="2">Lipid-anchor</topology>
        <topology evidence="2">GPI-anchor</topology>
    </subcellularLocation>
</comment>
<evidence type="ECO:0000259" key="12">
    <source>
        <dbReference type="Pfam" id="PF13206"/>
    </source>
</evidence>
<dbReference type="Pfam" id="PF13206">
    <property type="entry name" value="VSG_B"/>
    <property type="match status" value="1"/>
</dbReference>
<evidence type="ECO:0000313" key="13">
    <source>
        <dbReference type="EMBL" id="ARB51394.1"/>
    </source>
</evidence>